<keyword evidence="2" id="KW-0812">Transmembrane</keyword>
<dbReference type="STRING" id="1314781.A0A165C5M4"/>
<feature type="region of interest" description="Disordered" evidence="1">
    <location>
        <begin position="445"/>
        <end position="505"/>
    </location>
</feature>
<evidence type="ECO:0000313" key="4">
    <source>
        <dbReference type="Proteomes" id="UP000077266"/>
    </source>
</evidence>
<feature type="compositionally biased region" description="Low complexity" evidence="1">
    <location>
        <begin position="155"/>
        <end position="166"/>
    </location>
</feature>
<name>A0A165C5M4_EXIGL</name>
<sequence>MFLGVALGTRADAVYNSVTSSLRPVSRAAAIVQRDVAPQPETVNPEASLLADTASQPSSTGSKSNAKNVSFIVIPAVLIPIVIASLSIWLYFFYRRRRMERHRREVKELTTRPFSRLMTFAPPPPPPGPPKPPTIILDIRRSSKYASTIPVGPVSAAPSSPTSRRTSFAEPPTPSGRSIAMSTVAGTNRGSVDSKYWPAEVSQVPPVPELPQNVKMKFAIKGVESRPPSQPPSPQSTVHTLGGSTLRDSVDSRRWSMFSTTNAPPVPQLPPLPALALPEMATVSQQDLLTVPRPGRALPQLRIDTGAVRASSVPPQIALATHTPVIIPKPPQAAASVPPAAPLPVPRKSSPAPRLPPTASVTPIATSPRLVDVRKSTTPNRPKPRVNVPPPVITTATSTLDGFVISTALTPAPAPPATVPKRKRGTVLMERRQRRLNLALADALVSPPPTLTPEPQPQPPASTVARRESTSVSSPLPPPPKRRPVGPRTLSYSSMSSGRSSSSHD</sequence>
<feature type="compositionally biased region" description="Polar residues" evidence="1">
    <location>
        <begin position="237"/>
        <end position="246"/>
    </location>
</feature>
<gene>
    <name evidence="3" type="ORF">EXIGLDRAFT_844216</name>
</gene>
<reference evidence="3 4" key="1">
    <citation type="journal article" date="2016" name="Mol. Biol. Evol.">
        <title>Comparative Genomics of Early-Diverging Mushroom-Forming Fungi Provides Insights into the Origins of Lignocellulose Decay Capabilities.</title>
        <authorList>
            <person name="Nagy L.G."/>
            <person name="Riley R."/>
            <person name="Tritt A."/>
            <person name="Adam C."/>
            <person name="Daum C."/>
            <person name="Floudas D."/>
            <person name="Sun H."/>
            <person name="Yadav J.S."/>
            <person name="Pangilinan J."/>
            <person name="Larsson K.H."/>
            <person name="Matsuura K."/>
            <person name="Barry K."/>
            <person name="Labutti K."/>
            <person name="Kuo R."/>
            <person name="Ohm R.A."/>
            <person name="Bhattacharya S.S."/>
            <person name="Shirouzu T."/>
            <person name="Yoshinaga Y."/>
            <person name="Martin F.M."/>
            <person name="Grigoriev I.V."/>
            <person name="Hibbett D.S."/>
        </authorList>
    </citation>
    <scope>NUCLEOTIDE SEQUENCE [LARGE SCALE GENOMIC DNA]</scope>
    <source>
        <strain evidence="3 4">HHB12029</strain>
    </source>
</reference>
<accession>A0A165C5M4</accession>
<feature type="compositionally biased region" description="Low complexity" evidence="1">
    <location>
        <begin position="486"/>
        <end position="505"/>
    </location>
</feature>
<keyword evidence="4" id="KW-1185">Reference proteome</keyword>
<evidence type="ECO:0000313" key="3">
    <source>
        <dbReference type="EMBL" id="KZV81864.1"/>
    </source>
</evidence>
<keyword evidence="2" id="KW-1133">Transmembrane helix</keyword>
<dbReference type="AlphaFoldDB" id="A0A165C5M4"/>
<feature type="transmembrane region" description="Helical" evidence="2">
    <location>
        <begin position="69"/>
        <end position="94"/>
    </location>
</feature>
<organism evidence="3 4">
    <name type="scientific">Exidia glandulosa HHB12029</name>
    <dbReference type="NCBI Taxonomy" id="1314781"/>
    <lineage>
        <taxon>Eukaryota</taxon>
        <taxon>Fungi</taxon>
        <taxon>Dikarya</taxon>
        <taxon>Basidiomycota</taxon>
        <taxon>Agaricomycotina</taxon>
        <taxon>Agaricomycetes</taxon>
        <taxon>Auriculariales</taxon>
        <taxon>Exidiaceae</taxon>
        <taxon>Exidia</taxon>
    </lineage>
</organism>
<feature type="region of interest" description="Disordered" evidence="1">
    <location>
        <begin position="223"/>
        <end position="246"/>
    </location>
</feature>
<dbReference type="EMBL" id="KV426360">
    <property type="protein sequence ID" value="KZV81864.1"/>
    <property type="molecule type" value="Genomic_DNA"/>
</dbReference>
<dbReference type="Proteomes" id="UP000077266">
    <property type="component" value="Unassembled WGS sequence"/>
</dbReference>
<protein>
    <submittedName>
        <fullName evidence="3">Uncharacterized protein</fullName>
    </submittedName>
</protein>
<keyword evidence="2" id="KW-0472">Membrane</keyword>
<dbReference type="OrthoDB" id="3328986at2759"/>
<feature type="compositionally biased region" description="Pro residues" evidence="1">
    <location>
        <begin position="446"/>
        <end position="460"/>
    </location>
</feature>
<feature type="region of interest" description="Disordered" evidence="1">
    <location>
        <begin position="330"/>
        <end position="362"/>
    </location>
</feature>
<dbReference type="InParanoid" id="A0A165C5M4"/>
<evidence type="ECO:0000256" key="1">
    <source>
        <dbReference type="SAM" id="MobiDB-lite"/>
    </source>
</evidence>
<feature type="region of interest" description="Disordered" evidence="1">
    <location>
        <begin position="148"/>
        <end position="180"/>
    </location>
</feature>
<feature type="region of interest" description="Disordered" evidence="1">
    <location>
        <begin position="373"/>
        <end position="392"/>
    </location>
</feature>
<evidence type="ECO:0000256" key="2">
    <source>
        <dbReference type="SAM" id="Phobius"/>
    </source>
</evidence>
<proteinExistence type="predicted"/>